<feature type="transmembrane region" description="Helical" evidence="6">
    <location>
        <begin position="225"/>
        <end position="245"/>
    </location>
</feature>
<evidence type="ECO:0000256" key="1">
    <source>
        <dbReference type="ARBA" id="ARBA00004141"/>
    </source>
</evidence>
<feature type="transmembrane region" description="Helical" evidence="6">
    <location>
        <begin position="468"/>
        <end position="490"/>
    </location>
</feature>
<feature type="transmembrane region" description="Helical" evidence="6">
    <location>
        <begin position="341"/>
        <end position="364"/>
    </location>
</feature>
<dbReference type="Gene3D" id="1.20.1250.20">
    <property type="entry name" value="MFS general substrate transporter like domains"/>
    <property type="match status" value="1"/>
</dbReference>
<dbReference type="GO" id="GO:0022857">
    <property type="term" value="F:transmembrane transporter activity"/>
    <property type="evidence" value="ECO:0007669"/>
    <property type="project" value="TreeGrafter"/>
</dbReference>
<evidence type="ECO:0000256" key="3">
    <source>
        <dbReference type="ARBA" id="ARBA00022989"/>
    </source>
</evidence>
<keyword evidence="4 6" id="KW-0472">Membrane</keyword>
<evidence type="ECO:0000313" key="8">
    <source>
        <dbReference type="WBParaSite" id="Smp_169010.1"/>
    </source>
</evidence>
<evidence type="ECO:0000313" key="7">
    <source>
        <dbReference type="Proteomes" id="UP000008854"/>
    </source>
</evidence>
<protein>
    <submittedName>
        <fullName evidence="8">Putative adenylate cyclase</fullName>
    </submittedName>
</protein>
<keyword evidence="7" id="KW-1185">Reference proteome</keyword>
<feature type="transmembrane region" description="Helical" evidence="6">
    <location>
        <begin position="138"/>
        <end position="171"/>
    </location>
</feature>
<evidence type="ECO:0000256" key="5">
    <source>
        <dbReference type="SAM" id="MobiDB-lite"/>
    </source>
</evidence>
<dbReference type="InterPro" id="IPR036259">
    <property type="entry name" value="MFS_trans_sf"/>
</dbReference>
<dbReference type="SUPFAM" id="SSF103473">
    <property type="entry name" value="MFS general substrate transporter"/>
    <property type="match status" value="1"/>
</dbReference>
<evidence type="ECO:0000256" key="2">
    <source>
        <dbReference type="ARBA" id="ARBA00022692"/>
    </source>
</evidence>
<feature type="compositionally biased region" description="Basic and acidic residues" evidence="5">
    <location>
        <begin position="537"/>
        <end position="548"/>
    </location>
</feature>
<evidence type="ECO:0000256" key="6">
    <source>
        <dbReference type="SAM" id="Phobius"/>
    </source>
</evidence>
<reference evidence="7" key="1">
    <citation type="journal article" date="2012" name="PLoS Negl. Trop. Dis.">
        <title>A systematically improved high quality genome and transcriptome of the human blood fluke Schistosoma mansoni.</title>
        <authorList>
            <person name="Protasio A.V."/>
            <person name="Tsai I.J."/>
            <person name="Babbage A."/>
            <person name="Nichol S."/>
            <person name="Hunt M."/>
            <person name="Aslett M.A."/>
            <person name="De Silva N."/>
            <person name="Velarde G.S."/>
            <person name="Anderson T.J."/>
            <person name="Clark R.C."/>
            <person name="Davidson C."/>
            <person name="Dillon G.P."/>
            <person name="Holroyd N.E."/>
            <person name="LoVerde P.T."/>
            <person name="Lloyd C."/>
            <person name="McQuillan J."/>
            <person name="Oliveira G."/>
            <person name="Otto T.D."/>
            <person name="Parker-Manuel S.J."/>
            <person name="Quail M.A."/>
            <person name="Wilson R.A."/>
            <person name="Zerlotini A."/>
            <person name="Dunne D.W."/>
            <person name="Berriman M."/>
        </authorList>
    </citation>
    <scope>NUCLEOTIDE SEQUENCE [LARGE SCALE GENOMIC DNA]</scope>
    <source>
        <strain evidence="7">Puerto Rican</strain>
    </source>
</reference>
<feature type="transmembrane region" description="Helical" evidence="6">
    <location>
        <begin position="303"/>
        <end position="329"/>
    </location>
</feature>
<keyword evidence="2 6" id="KW-0812">Transmembrane</keyword>
<organism evidence="7 8">
    <name type="scientific">Schistosoma mansoni</name>
    <name type="common">Blood fluke</name>
    <dbReference type="NCBI Taxonomy" id="6183"/>
    <lineage>
        <taxon>Eukaryota</taxon>
        <taxon>Metazoa</taxon>
        <taxon>Spiralia</taxon>
        <taxon>Lophotrochozoa</taxon>
        <taxon>Platyhelminthes</taxon>
        <taxon>Trematoda</taxon>
        <taxon>Digenea</taxon>
        <taxon>Strigeidida</taxon>
        <taxon>Schistosomatoidea</taxon>
        <taxon>Schistosomatidae</taxon>
        <taxon>Schistosoma</taxon>
    </lineage>
</organism>
<feature type="transmembrane region" description="Helical" evidence="6">
    <location>
        <begin position="87"/>
        <end position="104"/>
    </location>
</feature>
<feature type="transmembrane region" description="Helical" evidence="6">
    <location>
        <begin position="395"/>
        <end position="421"/>
    </location>
</feature>
<accession>A0A3Q0KSU3</accession>
<dbReference type="ExpressionAtlas" id="A0A3Q0KSU3">
    <property type="expression patterns" value="baseline"/>
</dbReference>
<dbReference type="FunCoup" id="A0A3Q0KSU3">
    <property type="interactions" value="119"/>
</dbReference>
<dbReference type="Proteomes" id="UP000008854">
    <property type="component" value="Unassembled WGS sequence"/>
</dbReference>
<feature type="transmembrane region" description="Helical" evidence="6">
    <location>
        <begin position="427"/>
        <end position="447"/>
    </location>
</feature>
<feature type="transmembrane region" description="Helical" evidence="6">
    <location>
        <begin position="12"/>
        <end position="34"/>
    </location>
</feature>
<dbReference type="InParanoid" id="A0A3Q0KSU3"/>
<dbReference type="AlphaFoldDB" id="A0A3Q0KSU3"/>
<feature type="transmembrane region" description="Helical" evidence="6">
    <location>
        <begin position="496"/>
        <end position="517"/>
    </location>
</feature>
<reference evidence="8" key="2">
    <citation type="submission" date="2018-12" db="UniProtKB">
        <authorList>
            <consortium name="WormBaseParasite"/>
        </authorList>
    </citation>
    <scope>IDENTIFICATION</scope>
    <source>
        <strain evidence="8">Puerto Rican</strain>
    </source>
</reference>
<dbReference type="PANTHER" id="PTHR23507">
    <property type="entry name" value="ZGC:174356"/>
    <property type="match status" value="1"/>
</dbReference>
<feature type="region of interest" description="Disordered" evidence="5">
    <location>
        <begin position="537"/>
        <end position="559"/>
    </location>
</feature>
<feature type="transmembrane region" description="Helical" evidence="6">
    <location>
        <begin position="111"/>
        <end position="132"/>
    </location>
</feature>
<evidence type="ECO:0000256" key="4">
    <source>
        <dbReference type="ARBA" id="ARBA00023136"/>
    </source>
</evidence>
<keyword evidence="3 6" id="KW-1133">Transmembrane helix</keyword>
<comment type="subcellular location">
    <subcellularLocation>
        <location evidence="1">Membrane</location>
        <topology evidence="1">Multi-pass membrane protein</topology>
    </subcellularLocation>
</comment>
<feature type="transmembrane region" description="Helical" evidence="6">
    <location>
        <begin position="192"/>
        <end position="219"/>
    </location>
</feature>
<dbReference type="GO" id="GO:0016020">
    <property type="term" value="C:membrane"/>
    <property type="evidence" value="ECO:0007669"/>
    <property type="project" value="UniProtKB-SubCell"/>
</dbReference>
<proteinExistence type="predicted"/>
<dbReference type="WBParaSite" id="Smp_169010.1">
    <property type="protein sequence ID" value="Smp_169010.1"/>
    <property type="gene ID" value="Smp_169010"/>
</dbReference>
<sequence length="559" mass="62008">MTDSKHHSLKVRVIGLLVIMTVTLYLAVELNLFISDQYVFYSAVTEQGLPYYTKKERQRYKNISDLDKHKLKLAQKKAATLEAASNSVRITIGLITTLLVGYLSDRYGRRAAFGILLIGEILHVGITGLIVLLKLNLWLILIPGLLEAIFGGGLLSLFAQVATIQVDVCHLSKMHSKEKTDGKNVKSSDKQMWILFTIFDGIAALCVSAGSPIGGALIYHYGFQVAMFTSLGLLVPSLILIFCLPETHKNRRKIMAVPDKQPIDEEKNDDPNDDTRSIQMEFEKTLTSRVTEAFQRVKTLDPVVTMILSMVLLGSVSALADLQYVAVYLMGPPFLWSPETVGLYSGVTDVTAALLSVICTVLIIKCDERRKAKALTDQNATKHSQANLYTRQMNLLITVFAVSIIMLMVNRSVVGVAYRFQLPTANILIYIASIPRLTKSFLVPIIRTMLSISIHSSKQGFMQSIAAFVSRIGLLISFTALPAIYAGTVLTFPGTVFIIVVIIMLITLIIDLVLPLVMKKQNSKLKDDDELNNIHNVKEVEEGEETKSDNIPNYFGDTF</sequence>
<dbReference type="PANTHER" id="PTHR23507:SF1">
    <property type="entry name" value="FI18259P1-RELATED"/>
    <property type="match status" value="1"/>
</dbReference>
<name>A0A3Q0KSU3_SCHMA</name>